<name>A0A150PGP6_SORCE</name>
<protein>
    <recommendedName>
        <fullName evidence="3">Transglutaminase-like domain-containing protein</fullName>
    </recommendedName>
</protein>
<dbReference type="Proteomes" id="UP000075420">
    <property type="component" value="Unassembled WGS sequence"/>
</dbReference>
<reference evidence="1 2" key="1">
    <citation type="submission" date="2014-02" db="EMBL/GenBank/DDBJ databases">
        <title>The small core and large imbalanced accessory genome model reveals a collaborative survival strategy of Sorangium cellulosum strains in nature.</title>
        <authorList>
            <person name="Han K."/>
            <person name="Peng R."/>
            <person name="Blom J."/>
            <person name="Li Y.-Z."/>
        </authorList>
    </citation>
    <scope>NUCLEOTIDE SEQUENCE [LARGE SCALE GENOMIC DNA]</scope>
    <source>
        <strain evidence="1 2">So0157-25</strain>
    </source>
</reference>
<organism evidence="1 2">
    <name type="scientific">Sorangium cellulosum</name>
    <name type="common">Polyangium cellulosum</name>
    <dbReference type="NCBI Taxonomy" id="56"/>
    <lineage>
        <taxon>Bacteria</taxon>
        <taxon>Pseudomonadati</taxon>
        <taxon>Myxococcota</taxon>
        <taxon>Polyangia</taxon>
        <taxon>Polyangiales</taxon>
        <taxon>Polyangiaceae</taxon>
        <taxon>Sorangium</taxon>
    </lineage>
</organism>
<accession>A0A150PGP6</accession>
<evidence type="ECO:0000313" key="2">
    <source>
        <dbReference type="Proteomes" id="UP000075420"/>
    </source>
</evidence>
<comment type="caution">
    <text evidence="1">The sequence shown here is derived from an EMBL/GenBank/DDBJ whole genome shotgun (WGS) entry which is preliminary data.</text>
</comment>
<sequence length="397" mass="43163">MADPTTESPQPDAAPDAAPSVALRSIEFRSDHGLLKDCKGESGWKNAGDPCPQPEWTSRHAAPLSITMGRHLVIRIGLESSGAPGAAPTSIRAVGPAGLTFESRSLAPGGAPLDLASSRGIARRIQKFHLNLSWSAGGGAAVSPSRTSNAVYVTMGRPQTDKQDVWQEDGVTLKRMDRAVSWIEPLNTLDPHEIVGGLLARFPIYTLKPSPRVPRRYHHPTYLNDEGGAWAMSDYVEETGECQAIVRLVRGMLRQLGIPGRTRMIVVWGDPNVEGGRKTLSADLEERPWAGLDVTRTVGGRVWRAALVDGPVEEGRTYPASHTRLPDGTLSPGLNRYEAALEFSHGGRTRYYAGGAGVFDRVEPILSVFWGLIWFSSAPNDGYRVERIVTTYPRGWA</sequence>
<dbReference type="AlphaFoldDB" id="A0A150PGP6"/>
<evidence type="ECO:0000313" key="1">
    <source>
        <dbReference type="EMBL" id="KYF54853.1"/>
    </source>
</evidence>
<dbReference type="EMBL" id="JELY01001706">
    <property type="protein sequence ID" value="KYF54853.1"/>
    <property type="molecule type" value="Genomic_DNA"/>
</dbReference>
<proteinExistence type="predicted"/>
<gene>
    <name evidence="1" type="ORF">BE08_20980</name>
</gene>
<evidence type="ECO:0008006" key="3">
    <source>
        <dbReference type="Google" id="ProtNLM"/>
    </source>
</evidence>